<dbReference type="Proteomes" id="UP000564496">
    <property type="component" value="Unassembled WGS sequence"/>
</dbReference>
<gene>
    <name evidence="1" type="ORF">BJ988_002820</name>
</gene>
<protein>
    <submittedName>
        <fullName evidence="1">Uncharacterized protein</fullName>
    </submittedName>
</protein>
<name>A0A7Z0ISV5_9ACTN</name>
<reference evidence="1 2" key="1">
    <citation type="submission" date="2020-07" db="EMBL/GenBank/DDBJ databases">
        <title>Sequencing the genomes of 1000 actinobacteria strains.</title>
        <authorList>
            <person name="Klenk H.-P."/>
        </authorList>
    </citation>
    <scope>NUCLEOTIDE SEQUENCE [LARGE SCALE GENOMIC DNA]</scope>
    <source>
        <strain evidence="1 2">DSM 26487</strain>
    </source>
</reference>
<accession>A0A7Z0ISV5</accession>
<dbReference type="AlphaFoldDB" id="A0A7Z0ISV5"/>
<organism evidence="1 2">
    <name type="scientific">Nocardioides panzhihuensis</name>
    <dbReference type="NCBI Taxonomy" id="860243"/>
    <lineage>
        <taxon>Bacteria</taxon>
        <taxon>Bacillati</taxon>
        <taxon>Actinomycetota</taxon>
        <taxon>Actinomycetes</taxon>
        <taxon>Propionibacteriales</taxon>
        <taxon>Nocardioidaceae</taxon>
        <taxon>Nocardioides</taxon>
    </lineage>
</organism>
<comment type="caution">
    <text evidence="1">The sequence shown here is derived from an EMBL/GenBank/DDBJ whole genome shotgun (WGS) entry which is preliminary data.</text>
</comment>
<evidence type="ECO:0000313" key="1">
    <source>
        <dbReference type="EMBL" id="NYI78172.1"/>
    </source>
</evidence>
<proteinExistence type="predicted"/>
<keyword evidence="2" id="KW-1185">Reference proteome</keyword>
<sequence length="39" mass="4224">MARILITTDHVRSGVALDALAGLPELAVNAHLIEERNSR</sequence>
<evidence type="ECO:0000313" key="2">
    <source>
        <dbReference type="Proteomes" id="UP000564496"/>
    </source>
</evidence>
<dbReference type="EMBL" id="JACBZR010000001">
    <property type="protein sequence ID" value="NYI78172.1"/>
    <property type="molecule type" value="Genomic_DNA"/>
</dbReference>